<dbReference type="RefSeq" id="WP_246386219.1">
    <property type="nucleotide sequence ID" value="NZ_JACHZF010000028.1"/>
</dbReference>
<dbReference type="Proteomes" id="UP000553442">
    <property type="component" value="Unassembled WGS sequence"/>
</dbReference>
<comment type="caution">
    <text evidence="1">The sequence shown here is derived from an EMBL/GenBank/DDBJ whole genome shotgun (WGS) entry which is preliminary data.</text>
</comment>
<organism evidence="1 2">
    <name type="scientific">Halomonas campaniensis</name>
    <dbReference type="NCBI Taxonomy" id="213554"/>
    <lineage>
        <taxon>Bacteria</taxon>
        <taxon>Pseudomonadati</taxon>
        <taxon>Pseudomonadota</taxon>
        <taxon>Gammaproteobacteria</taxon>
        <taxon>Oceanospirillales</taxon>
        <taxon>Halomonadaceae</taxon>
        <taxon>Halomonas</taxon>
    </lineage>
</organism>
<proteinExistence type="predicted"/>
<dbReference type="InterPro" id="IPR010710">
    <property type="entry name" value="DUF1289"/>
</dbReference>
<protein>
    <submittedName>
        <fullName evidence="1">Putative Fe-S protein YdhL (DUF1289 family)</fullName>
    </submittedName>
</protein>
<dbReference type="PANTHER" id="PTHR35175:SF2">
    <property type="entry name" value="DUF1289 DOMAIN-CONTAINING PROTEIN"/>
    <property type="match status" value="1"/>
</dbReference>
<evidence type="ECO:0000313" key="1">
    <source>
        <dbReference type="EMBL" id="MBB3332301.1"/>
    </source>
</evidence>
<dbReference type="PANTHER" id="PTHR35175">
    <property type="entry name" value="DUF1289 DOMAIN-CONTAINING PROTEIN"/>
    <property type="match status" value="1"/>
</dbReference>
<dbReference type="AlphaFoldDB" id="A0A7W5PCR5"/>
<gene>
    <name evidence="1" type="ORF">BDK63_003195</name>
</gene>
<name>A0A7W5PCR5_9GAMM</name>
<accession>A0A7W5PCR5</accession>
<dbReference type="Pfam" id="PF06945">
    <property type="entry name" value="DUF1289"/>
    <property type="match status" value="1"/>
</dbReference>
<evidence type="ECO:0000313" key="2">
    <source>
        <dbReference type="Proteomes" id="UP000553442"/>
    </source>
</evidence>
<reference evidence="1 2" key="1">
    <citation type="submission" date="2020-08" db="EMBL/GenBank/DDBJ databases">
        <title>Genomic Encyclopedia of Archaeal and Bacterial Type Strains, Phase II (KMG-II): from individual species to whole genera.</title>
        <authorList>
            <person name="Goeker M."/>
        </authorList>
    </citation>
    <scope>NUCLEOTIDE SEQUENCE [LARGE SCALE GENOMIC DNA]</scope>
    <source>
        <strain evidence="1 2">5AG</strain>
    </source>
</reference>
<dbReference type="EMBL" id="JACHZF010000028">
    <property type="protein sequence ID" value="MBB3332301.1"/>
    <property type="molecule type" value="Genomic_DNA"/>
</dbReference>
<sequence length="71" mass="8056">MTMDTRPPRAGETEARPASPCIRVCHLEEDTCLGCRRTLDEIARWSRMSEAEKGRVWQRLEREGEAAPAQG</sequence>
<keyword evidence="2" id="KW-1185">Reference proteome</keyword>